<dbReference type="PANTHER" id="PTHR43229:SF6">
    <property type="entry name" value="ABC-TYPE MULTIDRUG TRANSPORT SYSTEM, PERMEASE COMPONENT"/>
    <property type="match status" value="1"/>
</dbReference>
<evidence type="ECO:0000256" key="3">
    <source>
        <dbReference type="ARBA" id="ARBA00022989"/>
    </source>
</evidence>
<dbReference type="GO" id="GO:0140359">
    <property type="term" value="F:ABC-type transporter activity"/>
    <property type="evidence" value="ECO:0007669"/>
    <property type="project" value="InterPro"/>
</dbReference>
<protein>
    <submittedName>
        <fullName evidence="8">ABC-2 type transport system permease protein</fullName>
    </submittedName>
</protein>
<dbReference type="OrthoDB" id="9255971at2"/>
<dbReference type="Proteomes" id="UP000317043">
    <property type="component" value="Unassembled WGS sequence"/>
</dbReference>
<feature type="transmembrane region" description="Helical" evidence="6">
    <location>
        <begin position="169"/>
        <end position="190"/>
    </location>
</feature>
<name>A0A543AWF6_9ACTN</name>
<proteinExistence type="predicted"/>
<feature type="transmembrane region" description="Helical" evidence="6">
    <location>
        <begin position="218"/>
        <end position="240"/>
    </location>
</feature>
<dbReference type="InParanoid" id="A0A543AWF6"/>
<feature type="transmembrane region" description="Helical" evidence="6">
    <location>
        <begin position="21"/>
        <end position="39"/>
    </location>
</feature>
<keyword evidence="3 6" id="KW-1133">Transmembrane helix</keyword>
<evidence type="ECO:0000256" key="4">
    <source>
        <dbReference type="ARBA" id="ARBA00023136"/>
    </source>
</evidence>
<dbReference type="PIRSF" id="PIRSF006648">
    <property type="entry name" value="DrrB"/>
    <property type="match status" value="1"/>
</dbReference>
<evidence type="ECO:0000259" key="7">
    <source>
        <dbReference type="Pfam" id="PF01061"/>
    </source>
</evidence>
<dbReference type="InterPro" id="IPR013525">
    <property type="entry name" value="ABC2_TM"/>
</dbReference>
<accession>A0A543AWF6</accession>
<reference evidence="8 9" key="1">
    <citation type="submission" date="2019-06" db="EMBL/GenBank/DDBJ databases">
        <title>Sequencing the genomes of 1000 actinobacteria strains.</title>
        <authorList>
            <person name="Klenk H.-P."/>
        </authorList>
    </citation>
    <scope>NUCLEOTIDE SEQUENCE [LARGE SCALE GENOMIC DNA]</scope>
    <source>
        <strain evidence="8 9">DSM 45928</strain>
    </source>
</reference>
<sequence length="256" mass="27382">MIPVILGAARFQLQTFRHHPECLMSMLLVPFQTVVFMSLVRHADRPDLTGYAILAPAVIAVMMMAILESGELISRDRGLGTFEALLALPVSIPTVVLVRTGVVTVVSLLAIVESWLTASLLFGATVEVAHLGVFLATLLATAIGVAGAATAMSATFILSRSARTFQNSISYPILLLGGAFVPVDLLPGWLQPLSRVVFLSWSTDLLRDSLNPAPVTAVAGRLAMVILLGGAMFAVGLWIYRVILRRVRTTGEVSFA</sequence>
<evidence type="ECO:0000256" key="2">
    <source>
        <dbReference type="ARBA" id="ARBA00022692"/>
    </source>
</evidence>
<dbReference type="InterPro" id="IPR000412">
    <property type="entry name" value="ABC_2_transport"/>
</dbReference>
<dbReference type="GO" id="GO:0043190">
    <property type="term" value="C:ATP-binding cassette (ABC) transporter complex"/>
    <property type="evidence" value="ECO:0007669"/>
    <property type="project" value="InterPro"/>
</dbReference>
<dbReference type="PANTHER" id="PTHR43229">
    <property type="entry name" value="NODULATION PROTEIN J"/>
    <property type="match status" value="1"/>
</dbReference>
<dbReference type="EMBL" id="VFOW01000001">
    <property type="protein sequence ID" value="TQL76916.1"/>
    <property type="molecule type" value="Genomic_DNA"/>
</dbReference>
<organism evidence="8 9">
    <name type="scientific">Stackebrandtia endophytica</name>
    <dbReference type="NCBI Taxonomy" id="1496996"/>
    <lineage>
        <taxon>Bacteria</taxon>
        <taxon>Bacillati</taxon>
        <taxon>Actinomycetota</taxon>
        <taxon>Actinomycetes</taxon>
        <taxon>Glycomycetales</taxon>
        <taxon>Glycomycetaceae</taxon>
        <taxon>Stackebrandtia</taxon>
    </lineage>
</organism>
<keyword evidence="5" id="KW-0046">Antibiotic resistance</keyword>
<comment type="caution">
    <text evidence="8">The sequence shown here is derived from an EMBL/GenBank/DDBJ whole genome shotgun (WGS) entry which is preliminary data.</text>
</comment>
<dbReference type="Pfam" id="PF01061">
    <property type="entry name" value="ABC2_membrane"/>
    <property type="match status" value="1"/>
</dbReference>
<feature type="domain" description="ABC-2 type transporter transmembrane" evidence="7">
    <location>
        <begin position="12"/>
        <end position="209"/>
    </location>
</feature>
<keyword evidence="9" id="KW-1185">Reference proteome</keyword>
<feature type="transmembrane region" description="Helical" evidence="6">
    <location>
        <begin position="51"/>
        <end position="73"/>
    </location>
</feature>
<feature type="transmembrane region" description="Helical" evidence="6">
    <location>
        <begin position="85"/>
        <end position="111"/>
    </location>
</feature>
<comment type="subcellular location">
    <subcellularLocation>
        <location evidence="1">Membrane</location>
        <topology evidence="1">Multi-pass membrane protein</topology>
    </subcellularLocation>
</comment>
<keyword evidence="4 6" id="KW-0472">Membrane</keyword>
<evidence type="ECO:0000256" key="1">
    <source>
        <dbReference type="ARBA" id="ARBA00004141"/>
    </source>
</evidence>
<dbReference type="InterPro" id="IPR051784">
    <property type="entry name" value="Nod_factor_ABC_transporter"/>
</dbReference>
<feature type="transmembrane region" description="Helical" evidence="6">
    <location>
        <begin position="131"/>
        <end position="157"/>
    </location>
</feature>
<gene>
    <name evidence="8" type="ORF">FB566_2460</name>
</gene>
<evidence type="ECO:0000256" key="5">
    <source>
        <dbReference type="ARBA" id="ARBA00023251"/>
    </source>
</evidence>
<dbReference type="GO" id="GO:0046677">
    <property type="term" value="P:response to antibiotic"/>
    <property type="evidence" value="ECO:0007669"/>
    <property type="project" value="UniProtKB-KW"/>
</dbReference>
<evidence type="ECO:0000256" key="6">
    <source>
        <dbReference type="SAM" id="Phobius"/>
    </source>
</evidence>
<dbReference type="RefSeq" id="WP_142039052.1">
    <property type="nucleotide sequence ID" value="NZ_JBHTGS010000001.1"/>
</dbReference>
<evidence type="ECO:0000313" key="8">
    <source>
        <dbReference type="EMBL" id="TQL76916.1"/>
    </source>
</evidence>
<keyword evidence="2 6" id="KW-0812">Transmembrane</keyword>
<dbReference type="AlphaFoldDB" id="A0A543AWF6"/>
<evidence type="ECO:0000313" key="9">
    <source>
        <dbReference type="Proteomes" id="UP000317043"/>
    </source>
</evidence>